<dbReference type="InterPro" id="IPR016039">
    <property type="entry name" value="Thiolase-like"/>
</dbReference>
<reference evidence="15 17" key="1">
    <citation type="journal article" date="2012" name="Nature">
        <title>Algal genomes reveal evolutionary mosaicism and the fate of nucleomorphs.</title>
        <authorList>
            <consortium name="DOE Joint Genome Institute"/>
            <person name="Curtis B.A."/>
            <person name="Tanifuji G."/>
            <person name="Burki F."/>
            <person name="Gruber A."/>
            <person name="Irimia M."/>
            <person name="Maruyama S."/>
            <person name="Arias M.C."/>
            <person name="Ball S.G."/>
            <person name="Gile G.H."/>
            <person name="Hirakawa Y."/>
            <person name="Hopkins J.F."/>
            <person name="Kuo A."/>
            <person name="Rensing S.A."/>
            <person name="Schmutz J."/>
            <person name="Symeonidi A."/>
            <person name="Elias M."/>
            <person name="Eveleigh R.J."/>
            <person name="Herman E.K."/>
            <person name="Klute M.J."/>
            <person name="Nakayama T."/>
            <person name="Obornik M."/>
            <person name="Reyes-Prieto A."/>
            <person name="Armbrust E.V."/>
            <person name="Aves S.J."/>
            <person name="Beiko R.G."/>
            <person name="Coutinho P."/>
            <person name="Dacks J.B."/>
            <person name="Durnford D.G."/>
            <person name="Fast N.M."/>
            <person name="Green B.R."/>
            <person name="Grisdale C.J."/>
            <person name="Hempel F."/>
            <person name="Henrissat B."/>
            <person name="Hoppner M.P."/>
            <person name="Ishida K."/>
            <person name="Kim E."/>
            <person name="Koreny L."/>
            <person name="Kroth P.G."/>
            <person name="Liu Y."/>
            <person name="Malik S.B."/>
            <person name="Maier U.G."/>
            <person name="McRose D."/>
            <person name="Mock T."/>
            <person name="Neilson J.A."/>
            <person name="Onodera N.T."/>
            <person name="Poole A.M."/>
            <person name="Pritham E.J."/>
            <person name="Richards T.A."/>
            <person name="Rocap G."/>
            <person name="Roy S.W."/>
            <person name="Sarai C."/>
            <person name="Schaack S."/>
            <person name="Shirato S."/>
            <person name="Slamovits C.H."/>
            <person name="Spencer D.F."/>
            <person name="Suzuki S."/>
            <person name="Worden A.Z."/>
            <person name="Zauner S."/>
            <person name="Barry K."/>
            <person name="Bell C."/>
            <person name="Bharti A.K."/>
            <person name="Crow J.A."/>
            <person name="Grimwood J."/>
            <person name="Kramer R."/>
            <person name="Lindquist E."/>
            <person name="Lucas S."/>
            <person name="Salamov A."/>
            <person name="McFadden G.I."/>
            <person name="Lane C.E."/>
            <person name="Keeling P.J."/>
            <person name="Gray M.W."/>
            <person name="Grigoriev I.V."/>
            <person name="Archibald J.M."/>
        </authorList>
    </citation>
    <scope>NUCLEOTIDE SEQUENCE</scope>
    <source>
        <strain evidence="15 17">CCMP2712</strain>
    </source>
</reference>
<protein>
    <recommendedName>
        <fullName evidence="4">acetyl-CoA C-acetyltransferase</fullName>
        <ecNumber evidence="4">2.3.1.9</ecNumber>
    </recommendedName>
</protein>
<evidence type="ECO:0000313" key="15">
    <source>
        <dbReference type="EMBL" id="EKX32544.1"/>
    </source>
</evidence>
<evidence type="ECO:0000256" key="9">
    <source>
        <dbReference type="ARBA" id="ARBA00023128"/>
    </source>
</evidence>
<evidence type="ECO:0000259" key="13">
    <source>
        <dbReference type="Pfam" id="PF00108"/>
    </source>
</evidence>
<dbReference type="GeneID" id="17289272"/>
<name>L1I9G1_GUITC</name>
<dbReference type="AlphaFoldDB" id="L1I9G1"/>
<feature type="domain" description="Thiolase N-terminal" evidence="13">
    <location>
        <begin position="3"/>
        <end position="259"/>
    </location>
</feature>
<sequence length="390" mass="41071">MPVIVSAVRTPIGSFGGSLSQVKAPKLGSEAIKGALGKIDLPAKYIEEVYMGNVCQAGVGQAPARQAAMGAGLPQETICTTVNKVCASGMKSISLASMGIMLGQCSAAVVGGFESMSNAPYLIDKARFGGYRYGDGKLVDSLIFDGLWDPYGDHHMGICAEKCAKDFAISREEMDDHVVESYKRAINAIEHGHFAEEIVPVRVISRAGEEIVIEDEEPKKVKIEKIAQLKPAFKSQGKVTAANSSSINDGASALVVMSQAMARELNLKPLVRIVSFADAEQAPIDFTTTPSLALAKAFKIAGMDKHDVDLFEINQAFSVVSIANQRILNIDPSKVDISGGGVVLGHPIGCSGARIVTTLIHNLIRTDKTIGAASICNGGGGASAIVLERV</sequence>
<keyword evidence="10 12" id="KW-0012">Acyltransferase</keyword>
<evidence type="ECO:0000256" key="2">
    <source>
        <dbReference type="ARBA" id="ARBA00010982"/>
    </source>
</evidence>
<dbReference type="PaxDb" id="55529-EKX32544"/>
<dbReference type="InterPro" id="IPR002155">
    <property type="entry name" value="Thiolase"/>
</dbReference>
<dbReference type="InterPro" id="IPR020615">
    <property type="entry name" value="Thiolase_acyl_enz_int_AS"/>
</dbReference>
<evidence type="ECO:0000256" key="3">
    <source>
        <dbReference type="ARBA" id="ARBA00011881"/>
    </source>
</evidence>
<dbReference type="Proteomes" id="UP000011087">
    <property type="component" value="Unassembled WGS sequence"/>
</dbReference>
<reference evidence="17" key="2">
    <citation type="submission" date="2012-11" db="EMBL/GenBank/DDBJ databases">
        <authorList>
            <person name="Kuo A."/>
            <person name="Curtis B.A."/>
            <person name="Tanifuji G."/>
            <person name="Burki F."/>
            <person name="Gruber A."/>
            <person name="Irimia M."/>
            <person name="Maruyama S."/>
            <person name="Arias M.C."/>
            <person name="Ball S.G."/>
            <person name="Gile G.H."/>
            <person name="Hirakawa Y."/>
            <person name="Hopkins J.F."/>
            <person name="Rensing S.A."/>
            <person name="Schmutz J."/>
            <person name="Symeonidi A."/>
            <person name="Elias M."/>
            <person name="Eveleigh R.J."/>
            <person name="Herman E.K."/>
            <person name="Klute M.J."/>
            <person name="Nakayama T."/>
            <person name="Obornik M."/>
            <person name="Reyes-Prieto A."/>
            <person name="Armbrust E.V."/>
            <person name="Aves S.J."/>
            <person name="Beiko R.G."/>
            <person name="Coutinho P."/>
            <person name="Dacks J.B."/>
            <person name="Durnford D.G."/>
            <person name="Fast N.M."/>
            <person name="Green B.R."/>
            <person name="Grisdale C."/>
            <person name="Hempe F."/>
            <person name="Henrissat B."/>
            <person name="Hoppner M.P."/>
            <person name="Ishida K.-I."/>
            <person name="Kim E."/>
            <person name="Koreny L."/>
            <person name="Kroth P.G."/>
            <person name="Liu Y."/>
            <person name="Malik S.-B."/>
            <person name="Maier U.G."/>
            <person name="McRose D."/>
            <person name="Mock T."/>
            <person name="Neilson J.A."/>
            <person name="Onodera N.T."/>
            <person name="Poole A.M."/>
            <person name="Pritham E.J."/>
            <person name="Richards T.A."/>
            <person name="Rocap G."/>
            <person name="Roy S.W."/>
            <person name="Sarai C."/>
            <person name="Schaack S."/>
            <person name="Shirato S."/>
            <person name="Slamovits C.H."/>
            <person name="Spencer D.F."/>
            <person name="Suzuki S."/>
            <person name="Worden A.Z."/>
            <person name="Zauner S."/>
            <person name="Barry K."/>
            <person name="Bell C."/>
            <person name="Bharti A.K."/>
            <person name="Crow J.A."/>
            <person name="Grimwood J."/>
            <person name="Kramer R."/>
            <person name="Lindquist E."/>
            <person name="Lucas S."/>
            <person name="Salamov A."/>
            <person name="McFadden G.I."/>
            <person name="Lane C.E."/>
            <person name="Keeling P.J."/>
            <person name="Gray M.W."/>
            <person name="Grigoriev I.V."/>
            <person name="Archibald J.M."/>
        </authorList>
    </citation>
    <scope>NUCLEOTIDE SEQUENCE</scope>
    <source>
        <strain evidence="17">CCMP2712</strain>
    </source>
</reference>
<gene>
    <name evidence="15" type="ORF">GUITHDRAFT_160324</name>
</gene>
<dbReference type="SUPFAM" id="SSF53901">
    <property type="entry name" value="Thiolase-like"/>
    <property type="match status" value="2"/>
</dbReference>
<evidence type="ECO:0000256" key="12">
    <source>
        <dbReference type="RuleBase" id="RU003557"/>
    </source>
</evidence>
<dbReference type="OMA" id="ICPSIAI"/>
<accession>L1I9G1</accession>
<dbReference type="STRING" id="905079.L1I9G1"/>
<dbReference type="eggNOG" id="KOG1390">
    <property type="taxonomic scope" value="Eukaryota"/>
</dbReference>
<organism evidence="15">
    <name type="scientific">Guillardia theta (strain CCMP2712)</name>
    <name type="common">Cryptophyte</name>
    <dbReference type="NCBI Taxonomy" id="905079"/>
    <lineage>
        <taxon>Eukaryota</taxon>
        <taxon>Cryptophyceae</taxon>
        <taxon>Pyrenomonadales</taxon>
        <taxon>Geminigeraceae</taxon>
        <taxon>Guillardia</taxon>
    </lineage>
</organism>
<evidence type="ECO:0000256" key="8">
    <source>
        <dbReference type="ARBA" id="ARBA00022958"/>
    </source>
</evidence>
<dbReference type="PROSITE" id="PS00098">
    <property type="entry name" value="THIOLASE_1"/>
    <property type="match status" value="1"/>
</dbReference>
<keyword evidence="6" id="KW-0479">Metal-binding</keyword>
<evidence type="ECO:0000256" key="5">
    <source>
        <dbReference type="ARBA" id="ARBA00022679"/>
    </source>
</evidence>
<evidence type="ECO:0000313" key="16">
    <source>
        <dbReference type="EnsemblProtists" id="EKX32544"/>
    </source>
</evidence>
<keyword evidence="7" id="KW-0809">Transit peptide</keyword>
<dbReference type="PROSITE" id="PS00099">
    <property type="entry name" value="THIOLASE_3"/>
    <property type="match status" value="1"/>
</dbReference>
<feature type="active site" description="Acyl-thioester intermediate" evidence="11">
    <location>
        <position position="86"/>
    </location>
</feature>
<dbReference type="PIRSF" id="PIRSF000429">
    <property type="entry name" value="Ac-CoA_Ac_transf"/>
    <property type="match status" value="1"/>
</dbReference>
<feature type="active site" description="Proton acceptor" evidence="11">
    <location>
        <position position="346"/>
    </location>
</feature>
<dbReference type="NCBIfam" id="TIGR01930">
    <property type="entry name" value="AcCoA-C-Actrans"/>
    <property type="match status" value="1"/>
</dbReference>
<keyword evidence="5 12" id="KW-0808">Transferase</keyword>
<reference evidence="16" key="3">
    <citation type="submission" date="2015-06" db="UniProtKB">
        <authorList>
            <consortium name="EnsemblProtists"/>
        </authorList>
    </citation>
    <scope>IDENTIFICATION</scope>
</reference>
<dbReference type="InterPro" id="IPR020617">
    <property type="entry name" value="Thiolase_C"/>
</dbReference>
<feature type="active site" description="Proton acceptor" evidence="11">
    <location>
        <position position="376"/>
    </location>
</feature>
<dbReference type="EnsemblProtists" id="EKX32544">
    <property type="protein sequence ID" value="EKX32544"/>
    <property type="gene ID" value="GUITHDRAFT_160324"/>
</dbReference>
<feature type="domain" description="Thiolase C-terminal" evidence="14">
    <location>
        <begin position="267"/>
        <end position="389"/>
    </location>
</feature>
<dbReference type="PANTHER" id="PTHR18919">
    <property type="entry name" value="ACETYL-COA C-ACYLTRANSFERASE"/>
    <property type="match status" value="1"/>
</dbReference>
<dbReference type="CDD" id="cd00751">
    <property type="entry name" value="thiolase"/>
    <property type="match status" value="1"/>
</dbReference>
<dbReference type="GO" id="GO:0005739">
    <property type="term" value="C:mitochondrion"/>
    <property type="evidence" value="ECO:0007669"/>
    <property type="project" value="UniProtKB-SubCell"/>
</dbReference>
<evidence type="ECO:0000256" key="10">
    <source>
        <dbReference type="ARBA" id="ARBA00023315"/>
    </source>
</evidence>
<comment type="similarity">
    <text evidence="2 12">Belongs to the thiolase-like superfamily. Thiolase family.</text>
</comment>
<dbReference type="RefSeq" id="XP_005819524.1">
    <property type="nucleotide sequence ID" value="XM_005819467.1"/>
</dbReference>
<evidence type="ECO:0000256" key="7">
    <source>
        <dbReference type="ARBA" id="ARBA00022946"/>
    </source>
</evidence>
<dbReference type="KEGG" id="gtt:GUITHDRAFT_160324"/>
<dbReference type="InterPro" id="IPR020610">
    <property type="entry name" value="Thiolase_AS"/>
</dbReference>
<keyword evidence="17" id="KW-1185">Reference proteome</keyword>
<dbReference type="Gene3D" id="3.40.47.10">
    <property type="match status" value="1"/>
</dbReference>
<dbReference type="HOGENOM" id="CLU_031026_0_1_1"/>
<dbReference type="GO" id="GO:0003985">
    <property type="term" value="F:acetyl-CoA C-acetyltransferase activity"/>
    <property type="evidence" value="ECO:0007669"/>
    <property type="project" value="UniProtKB-EC"/>
</dbReference>
<evidence type="ECO:0000313" key="17">
    <source>
        <dbReference type="Proteomes" id="UP000011087"/>
    </source>
</evidence>
<dbReference type="GO" id="GO:0046872">
    <property type="term" value="F:metal ion binding"/>
    <property type="evidence" value="ECO:0007669"/>
    <property type="project" value="UniProtKB-KW"/>
</dbReference>
<keyword evidence="9" id="KW-0496">Mitochondrion</keyword>
<dbReference type="PANTHER" id="PTHR18919:SF156">
    <property type="entry name" value="ACETYL-COA ACETYLTRANSFERASE, MITOCHONDRIAL"/>
    <property type="match status" value="1"/>
</dbReference>
<evidence type="ECO:0000256" key="11">
    <source>
        <dbReference type="PIRSR" id="PIRSR000429-1"/>
    </source>
</evidence>
<evidence type="ECO:0000256" key="4">
    <source>
        <dbReference type="ARBA" id="ARBA00012705"/>
    </source>
</evidence>
<dbReference type="OrthoDB" id="5404651at2759"/>
<dbReference type="EMBL" id="JH993184">
    <property type="protein sequence ID" value="EKX32544.1"/>
    <property type="molecule type" value="Genomic_DNA"/>
</dbReference>
<comment type="subunit">
    <text evidence="3">Homotetramer.</text>
</comment>
<dbReference type="FunFam" id="3.40.47.10:FF:000007">
    <property type="entry name" value="acetyl-CoA acetyltransferase, mitochondrial"/>
    <property type="match status" value="1"/>
</dbReference>
<dbReference type="EC" id="2.3.1.9" evidence="4"/>
<comment type="subcellular location">
    <subcellularLocation>
        <location evidence="1">Mitochondrion</location>
    </subcellularLocation>
</comment>
<evidence type="ECO:0000256" key="1">
    <source>
        <dbReference type="ARBA" id="ARBA00004173"/>
    </source>
</evidence>
<evidence type="ECO:0000259" key="14">
    <source>
        <dbReference type="Pfam" id="PF02803"/>
    </source>
</evidence>
<keyword evidence="8" id="KW-0630">Potassium</keyword>
<dbReference type="GO" id="GO:0006635">
    <property type="term" value="P:fatty acid beta-oxidation"/>
    <property type="evidence" value="ECO:0007669"/>
    <property type="project" value="TreeGrafter"/>
</dbReference>
<dbReference type="Pfam" id="PF00108">
    <property type="entry name" value="Thiolase_N"/>
    <property type="match status" value="1"/>
</dbReference>
<proteinExistence type="inferred from homology"/>
<dbReference type="InterPro" id="IPR020616">
    <property type="entry name" value="Thiolase_N"/>
</dbReference>
<dbReference type="Pfam" id="PF02803">
    <property type="entry name" value="Thiolase_C"/>
    <property type="match status" value="1"/>
</dbReference>
<evidence type="ECO:0000256" key="6">
    <source>
        <dbReference type="ARBA" id="ARBA00022723"/>
    </source>
</evidence>